<dbReference type="SUPFAM" id="SSF53167">
    <property type="entry name" value="Purine and uridine phosphorylases"/>
    <property type="match status" value="1"/>
</dbReference>
<evidence type="ECO:0000256" key="8">
    <source>
        <dbReference type="ARBA" id="ARBA00022726"/>
    </source>
</evidence>
<dbReference type="InterPro" id="IPR035994">
    <property type="entry name" value="Nucleoside_phosphorylase_sf"/>
</dbReference>
<evidence type="ECO:0000256" key="10">
    <source>
        <dbReference type="ARBA" id="ARBA00023929"/>
    </source>
</evidence>
<dbReference type="InterPro" id="IPR011270">
    <property type="entry name" value="Pur_Nuc_Pase_Ino/Guo-sp"/>
</dbReference>
<dbReference type="PIRSF" id="PIRSF000477">
    <property type="entry name" value="PurNPase"/>
    <property type="match status" value="1"/>
</dbReference>
<evidence type="ECO:0000256" key="7">
    <source>
        <dbReference type="ARBA" id="ARBA00022679"/>
    </source>
</evidence>
<evidence type="ECO:0000256" key="2">
    <source>
        <dbReference type="ARBA" id="ARBA00006751"/>
    </source>
</evidence>
<proteinExistence type="inferred from homology"/>
<reference evidence="16" key="2">
    <citation type="submission" date="2022-10" db="EMBL/GenBank/DDBJ databases">
        <authorList>
            <consortium name="ENA_rothamsted_submissions"/>
            <consortium name="culmorum"/>
            <person name="King R."/>
        </authorList>
    </citation>
    <scope>NUCLEOTIDE SEQUENCE</scope>
</reference>
<feature type="binding site" evidence="14">
    <location>
        <position position="48"/>
    </location>
    <ligand>
        <name>phosphate</name>
        <dbReference type="ChEBI" id="CHEBI:43474"/>
    </ligand>
</feature>
<evidence type="ECO:0000256" key="11">
    <source>
        <dbReference type="ARBA" id="ARBA00023950"/>
    </source>
</evidence>
<comment type="catalytic activity">
    <reaction evidence="9">
        <text>inosine + phosphate = alpha-D-ribose 1-phosphate + hypoxanthine</text>
        <dbReference type="Rhea" id="RHEA:27646"/>
        <dbReference type="ChEBI" id="CHEBI:17368"/>
        <dbReference type="ChEBI" id="CHEBI:17596"/>
        <dbReference type="ChEBI" id="CHEBI:43474"/>
        <dbReference type="ChEBI" id="CHEBI:57720"/>
        <dbReference type="EC" id="2.4.2.1"/>
    </reaction>
</comment>
<evidence type="ECO:0000256" key="6">
    <source>
        <dbReference type="ARBA" id="ARBA00022676"/>
    </source>
</evidence>
<evidence type="ECO:0000256" key="4">
    <source>
        <dbReference type="ARBA" id="ARBA00011886"/>
    </source>
</evidence>
<dbReference type="EC" id="2.4.2.1" evidence="4 13"/>
<evidence type="ECO:0000256" key="1">
    <source>
        <dbReference type="ARBA" id="ARBA00005058"/>
    </source>
</evidence>
<dbReference type="GO" id="GO:0004731">
    <property type="term" value="F:purine-nucleoside phosphorylase activity"/>
    <property type="evidence" value="ECO:0007669"/>
    <property type="project" value="UniProtKB-EC"/>
</dbReference>
<dbReference type="EMBL" id="OU896715">
    <property type="protein sequence ID" value="CAH1183791.1"/>
    <property type="molecule type" value="Genomic_DNA"/>
</dbReference>
<keyword evidence="8" id="KW-0660">Purine salvage</keyword>
<dbReference type="Proteomes" id="UP001153737">
    <property type="component" value="Chromosome 9"/>
</dbReference>
<dbReference type="NCBIfam" id="TIGR01697">
    <property type="entry name" value="PNPH-PUNA-XAPA"/>
    <property type="match status" value="1"/>
</dbReference>
<dbReference type="InterPro" id="IPR018099">
    <property type="entry name" value="Purine_phosphorylase-2_CS"/>
</dbReference>
<protein>
    <recommendedName>
        <fullName evidence="5 13">Purine nucleoside phosphorylase</fullName>
        <ecNumber evidence="4 13">2.4.2.1</ecNumber>
    </recommendedName>
    <alternativeName>
        <fullName evidence="13">Inosine-guanosine phosphorylase</fullName>
    </alternativeName>
</protein>
<comment type="function">
    <text evidence="13">The purine nucleoside phosphorylases catalyze the phosphorolytic breakdown of the N-glycosidic bond in the beta-(deoxy)ribonucleoside molecules, with the formation of the corresponding free purine bases and pentose-1-phosphate.</text>
</comment>
<feature type="binding site" evidence="14">
    <location>
        <position position="216"/>
    </location>
    <ligand>
        <name>a purine D-ribonucleoside</name>
        <dbReference type="ChEBI" id="CHEBI:142355"/>
    </ligand>
</feature>
<sequence length="303" mass="32936">MPCTGLNCPKPTSLETNNEYSYEKLTQTAEYLKSLISFTPQIGIICGSGLGSLADSIQQKIEVPYPQIPNFPQSTVKGHSGCLVFGYIATVPLVCMKGRFHYYEGYPLEKCAMPVRVMKLLGIELLIVTNAAGGLNPNYKVGDVMLIKDHVNLMGFAGCNPLRGPNEERFGPRFPSMNGAYDPRLRAEAQKIAQGAGLAKGVHEGVYACLGGPCYETIAENRLLRQLGVDTVGMSTVHEVIVAKHCGLPVFAFSLVTNESVCDYESKVEPKHDEVIDAAKSMEAVLQKFVQGIIEFVAKNGVK</sequence>
<feature type="binding site" evidence="14">
    <location>
        <position position="235"/>
    </location>
    <ligand>
        <name>phosphate</name>
        <dbReference type="ChEBI" id="CHEBI:43474"/>
    </ligand>
</feature>
<comment type="similarity">
    <text evidence="2 13">Belongs to the PNP/MTAP phosphorylase family.</text>
</comment>
<feature type="binding site" evidence="14">
    <location>
        <position position="258"/>
    </location>
    <ligand>
        <name>a purine D-ribonucleoside</name>
        <dbReference type="ChEBI" id="CHEBI:142355"/>
    </ligand>
</feature>
<dbReference type="AlphaFoldDB" id="A0A9P0DZN8"/>
<dbReference type="OrthoDB" id="10261782at2759"/>
<dbReference type="PANTHER" id="PTHR11904">
    <property type="entry name" value="METHYLTHIOADENOSINE/PURINE NUCLEOSIDE PHOSPHORYLASE"/>
    <property type="match status" value="1"/>
</dbReference>
<feature type="binding site" evidence="14">
    <location>
        <position position="79"/>
    </location>
    <ligand>
        <name>phosphate</name>
        <dbReference type="ChEBI" id="CHEBI:43474"/>
    </ligand>
</feature>
<comment type="catalytic activity">
    <reaction evidence="11">
        <text>2'-deoxyinosine + phosphate = 2-deoxy-alpha-D-ribose 1-phosphate + hypoxanthine</text>
        <dbReference type="Rhea" id="RHEA:27750"/>
        <dbReference type="ChEBI" id="CHEBI:17368"/>
        <dbReference type="ChEBI" id="CHEBI:28997"/>
        <dbReference type="ChEBI" id="CHEBI:43474"/>
        <dbReference type="ChEBI" id="CHEBI:57259"/>
        <dbReference type="EC" id="2.4.2.1"/>
    </reaction>
</comment>
<evidence type="ECO:0000256" key="3">
    <source>
        <dbReference type="ARBA" id="ARBA00011233"/>
    </source>
</evidence>
<dbReference type="CDD" id="cd09009">
    <property type="entry name" value="PNP-EcPNPII_like"/>
    <property type="match status" value="1"/>
</dbReference>
<evidence type="ECO:0000256" key="9">
    <source>
        <dbReference type="ARBA" id="ARBA00023918"/>
    </source>
</evidence>
<comment type="pathway">
    <text evidence="1 13">Purine metabolism; purine nucleoside salvage.</text>
</comment>
<dbReference type="InterPro" id="IPR000845">
    <property type="entry name" value="Nucleoside_phosphorylase_d"/>
</dbReference>
<evidence type="ECO:0000256" key="5">
    <source>
        <dbReference type="ARBA" id="ARBA00013834"/>
    </source>
</evidence>
<comment type="catalytic activity">
    <reaction evidence="10">
        <text>2'-deoxyguanosine + phosphate = 2-deoxy-alpha-D-ribose 1-phosphate + guanine</text>
        <dbReference type="Rhea" id="RHEA:27738"/>
        <dbReference type="ChEBI" id="CHEBI:16235"/>
        <dbReference type="ChEBI" id="CHEBI:17172"/>
        <dbReference type="ChEBI" id="CHEBI:43474"/>
        <dbReference type="ChEBI" id="CHEBI:57259"/>
        <dbReference type="EC" id="2.4.2.1"/>
    </reaction>
</comment>
<dbReference type="PANTHER" id="PTHR11904:SF9">
    <property type="entry name" value="PURINE NUCLEOSIDE PHOSPHORYLASE-RELATED"/>
    <property type="match status" value="1"/>
</dbReference>
<dbReference type="Gene3D" id="3.40.50.1580">
    <property type="entry name" value="Nucleoside phosphorylase domain"/>
    <property type="match status" value="1"/>
</dbReference>
<keyword evidence="6 13" id="KW-0328">Glycosyltransferase</keyword>
<feature type="domain" description="Nucleoside phosphorylase" evidence="15">
    <location>
        <begin position="42"/>
        <end position="290"/>
    </location>
</feature>
<dbReference type="PROSITE" id="PS01240">
    <property type="entry name" value="PNP_MTAP_2"/>
    <property type="match status" value="1"/>
</dbReference>
<dbReference type="InterPro" id="IPR011268">
    <property type="entry name" value="Purine_phosphorylase"/>
</dbReference>
<keyword evidence="17" id="KW-1185">Reference proteome</keyword>
<comment type="catalytic activity">
    <reaction evidence="12">
        <text>guanosine + phosphate = alpha-D-ribose 1-phosphate + guanine</text>
        <dbReference type="Rhea" id="RHEA:13233"/>
        <dbReference type="ChEBI" id="CHEBI:16235"/>
        <dbReference type="ChEBI" id="CHEBI:16750"/>
        <dbReference type="ChEBI" id="CHEBI:43474"/>
        <dbReference type="ChEBI" id="CHEBI:57720"/>
        <dbReference type="EC" id="2.4.2.1"/>
    </reaction>
</comment>
<dbReference type="GO" id="GO:0006166">
    <property type="term" value="P:purine ribonucleoside salvage"/>
    <property type="evidence" value="ECO:0007669"/>
    <property type="project" value="UniProtKB-KW"/>
</dbReference>
<gene>
    <name evidence="16" type="ORF">PHAECO_LOCUS12479</name>
</gene>
<evidence type="ECO:0000313" key="17">
    <source>
        <dbReference type="Proteomes" id="UP001153737"/>
    </source>
</evidence>
<evidence type="ECO:0000256" key="14">
    <source>
        <dbReference type="PIRSR" id="PIRSR000477-2"/>
    </source>
</evidence>
<dbReference type="NCBIfam" id="TIGR01700">
    <property type="entry name" value="PNPH"/>
    <property type="match status" value="1"/>
</dbReference>
<keyword evidence="7 13" id="KW-0808">Transferase</keyword>
<dbReference type="FunFam" id="3.40.50.1580:FF:000004">
    <property type="entry name" value="Purine nucleoside phosphorylase"/>
    <property type="match status" value="1"/>
</dbReference>
<dbReference type="NCBIfam" id="NF006054">
    <property type="entry name" value="PRK08202.1"/>
    <property type="match status" value="1"/>
</dbReference>
<dbReference type="Pfam" id="PF01048">
    <property type="entry name" value="PNP_UDP_1"/>
    <property type="match status" value="1"/>
</dbReference>
<evidence type="ECO:0000256" key="13">
    <source>
        <dbReference type="PIRNR" id="PIRNR000477"/>
    </source>
</evidence>
<feature type="binding site" evidence="14">
    <location>
        <begin position="99"/>
        <end position="101"/>
    </location>
    <ligand>
        <name>phosphate</name>
        <dbReference type="ChEBI" id="CHEBI:43474"/>
    </ligand>
</feature>
<evidence type="ECO:0000259" key="15">
    <source>
        <dbReference type="Pfam" id="PF01048"/>
    </source>
</evidence>
<organism evidence="16 17">
    <name type="scientific">Phaedon cochleariae</name>
    <name type="common">Mustard beetle</name>
    <dbReference type="NCBI Taxonomy" id="80249"/>
    <lineage>
        <taxon>Eukaryota</taxon>
        <taxon>Metazoa</taxon>
        <taxon>Ecdysozoa</taxon>
        <taxon>Arthropoda</taxon>
        <taxon>Hexapoda</taxon>
        <taxon>Insecta</taxon>
        <taxon>Pterygota</taxon>
        <taxon>Neoptera</taxon>
        <taxon>Endopterygota</taxon>
        <taxon>Coleoptera</taxon>
        <taxon>Polyphaga</taxon>
        <taxon>Cucujiformia</taxon>
        <taxon>Chrysomeloidea</taxon>
        <taxon>Chrysomelidae</taxon>
        <taxon>Chrysomelinae</taxon>
        <taxon>Chrysomelini</taxon>
        <taxon>Phaedon</taxon>
    </lineage>
</organism>
<evidence type="ECO:0000313" key="16">
    <source>
        <dbReference type="EMBL" id="CAH1183791.1"/>
    </source>
</evidence>
<evidence type="ECO:0000256" key="12">
    <source>
        <dbReference type="ARBA" id="ARBA00023970"/>
    </source>
</evidence>
<reference evidence="16" key="1">
    <citation type="submission" date="2022-01" db="EMBL/GenBank/DDBJ databases">
        <authorList>
            <person name="King R."/>
        </authorList>
    </citation>
    <scope>NUCLEOTIDE SEQUENCE</scope>
</reference>
<accession>A0A9P0DZN8</accession>
<feature type="binding site" evidence="14">
    <location>
        <position position="131"/>
    </location>
    <ligand>
        <name>phosphate</name>
        <dbReference type="ChEBI" id="CHEBI:43474"/>
    </ligand>
</feature>
<comment type="subunit">
    <text evidence="3">Homotrimer.</text>
</comment>
<name>A0A9P0DZN8_PHACE</name>
<dbReference type="GO" id="GO:0005737">
    <property type="term" value="C:cytoplasm"/>
    <property type="evidence" value="ECO:0007669"/>
    <property type="project" value="TreeGrafter"/>
</dbReference>